<dbReference type="InterPro" id="IPR036188">
    <property type="entry name" value="FAD/NAD-bd_sf"/>
</dbReference>
<dbReference type="GO" id="GO:0016614">
    <property type="term" value="F:oxidoreductase activity, acting on CH-OH group of donors"/>
    <property type="evidence" value="ECO:0007669"/>
    <property type="project" value="InterPro"/>
</dbReference>
<proteinExistence type="inferred from homology"/>
<dbReference type="InterPro" id="IPR012132">
    <property type="entry name" value="GMC_OxRdtase"/>
</dbReference>
<organism evidence="8 9">
    <name type="scientific">Gracilariopsis chorda</name>
    <dbReference type="NCBI Taxonomy" id="448386"/>
    <lineage>
        <taxon>Eukaryota</taxon>
        <taxon>Rhodophyta</taxon>
        <taxon>Florideophyceae</taxon>
        <taxon>Rhodymeniophycidae</taxon>
        <taxon>Gracilariales</taxon>
        <taxon>Gracilariaceae</taxon>
        <taxon>Gracilariopsis</taxon>
    </lineage>
</organism>
<evidence type="ECO:0000256" key="5">
    <source>
        <dbReference type="SAM" id="SignalP"/>
    </source>
</evidence>
<dbReference type="AlphaFoldDB" id="A0A2V3J0J7"/>
<keyword evidence="4" id="KW-0274">FAD</keyword>
<gene>
    <name evidence="8" type="ORF">BWQ96_02369</name>
</gene>
<comment type="similarity">
    <text evidence="2">Belongs to the GMC oxidoreductase family.</text>
</comment>
<keyword evidence="5" id="KW-0732">Signal</keyword>
<dbReference type="STRING" id="448386.A0A2V3J0J7"/>
<dbReference type="PIRSF" id="PIRSF000137">
    <property type="entry name" value="Alcohol_oxidase"/>
    <property type="match status" value="1"/>
</dbReference>
<dbReference type="Gene3D" id="3.30.410.40">
    <property type="match status" value="1"/>
</dbReference>
<evidence type="ECO:0000259" key="6">
    <source>
        <dbReference type="Pfam" id="PF00732"/>
    </source>
</evidence>
<comment type="cofactor">
    <cofactor evidence="1">
        <name>FAD</name>
        <dbReference type="ChEBI" id="CHEBI:57692"/>
    </cofactor>
</comment>
<evidence type="ECO:0000256" key="1">
    <source>
        <dbReference type="ARBA" id="ARBA00001974"/>
    </source>
</evidence>
<evidence type="ECO:0000259" key="7">
    <source>
        <dbReference type="Pfam" id="PF05199"/>
    </source>
</evidence>
<dbReference type="EMBL" id="NBIV01000019">
    <property type="protein sequence ID" value="PXF47833.1"/>
    <property type="molecule type" value="Genomic_DNA"/>
</dbReference>
<feature type="signal peptide" evidence="5">
    <location>
        <begin position="1"/>
        <end position="23"/>
    </location>
</feature>
<evidence type="ECO:0000256" key="4">
    <source>
        <dbReference type="ARBA" id="ARBA00022827"/>
    </source>
</evidence>
<dbReference type="PANTHER" id="PTHR11552:SF147">
    <property type="entry name" value="CHOLINE DEHYDROGENASE, MITOCHONDRIAL"/>
    <property type="match status" value="1"/>
</dbReference>
<evidence type="ECO:0000256" key="3">
    <source>
        <dbReference type="ARBA" id="ARBA00022630"/>
    </source>
</evidence>
<dbReference type="InterPro" id="IPR007867">
    <property type="entry name" value="GMC_OxRtase_C"/>
</dbReference>
<comment type="caution">
    <text evidence="8">The sequence shown here is derived from an EMBL/GenBank/DDBJ whole genome shotgun (WGS) entry which is preliminary data.</text>
</comment>
<evidence type="ECO:0000313" key="9">
    <source>
        <dbReference type="Proteomes" id="UP000247409"/>
    </source>
</evidence>
<sequence>MAGVSVLIVAAVVVAVLLSKGEASSGSDSDAQFSDFVVVGAGTAGCALAAKLCSALPNHHITLLERGAPRSDESEFLVEAPRNLFPLWSDRNVTQAYPSEPDEGIQNRSTTVLAGTTAGGSSAINGMQWTVPLPGSVEQWRINGLTTRSASSFYQRAYQTVEFDEPKFPLQYADDYIRAAVRAGFPQSTNPFVQPDRAVWQNRLAIDGTFRRSDSCSAYLKPVMNSVCARNLQLVLSQTASRILFERSGEDGGRLKAVGVQTLDTFSPNITRSFYARRNVVLSAGPYESAHLLQLSGVGPKSVLDAANISQILELPVGQTCVSRASASVASRYTGVRDEPANNMTLVNSQAERDRFETGRGGILATPVSAANGRVGGDGYFGAGFVPFFPGPREFRTQCFHNGRTLASVTTVSDDPFDTPKVKLNLLANDNEVGQLVSCLQQVLDIHRALPPEFNATVTEPVGGVVTEAYVRETANTGAHFVGCCAVDDVVDGDLNVLRVDGLKVVDASVIREMPKSAGPAASVYMIAEFMAERMSSEVLAEERTMRW</sequence>
<dbReference type="Gene3D" id="3.50.50.60">
    <property type="entry name" value="FAD/NAD(P)-binding domain"/>
    <property type="match status" value="1"/>
</dbReference>
<evidence type="ECO:0000313" key="8">
    <source>
        <dbReference type="EMBL" id="PXF47833.1"/>
    </source>
</evidence>
<accession>A0A2V3J0J7</accession>
<reference evidence="8 9" key="1">
    <citation type="journal article" date="2018" name="Mol. Biol. Evol.">
        <title>Analysis of the draft genome of the red seaweed Gracilariopsis chorda provides insights into genome size evolution in Rhodophyta.</title>
        <authorList>
            <person name="Lee J."/>
            <person name="Yang E.C."/>
            <person name="Graf L."/>
            <person name="Yang J.H."/>
            <person name="Qiu H."/>
            <person name="Zel Zion U."/>
            <person name="Chan C.X."/>
            <person name="Stephens T.G."/>
            <person name="Weber A.P.M."/>
            <person name="Boo G.H."/>
            <person name="Boo S.M."/>
            <person name="Kim K.M."/>
            <person name="Shin Y."/>
            <person name="Jung M."/>
            <person name="Lee S.J."/>
            <person name="Yim H.S."/>
            <person name="Lee J.H."/>
            <person name="Bhattacharya D."/>
            <person name="Yoon H.S."/>
        </authorList>
    </citation>
    <scope>NUCLEOTIDE SEQUENCE [LARGE SCALE GENOMIC DNA]</scope>
    <source>
        <strain evidence="8 9">SKKU-2015</strain>
        <tissue evidence="8">Whole body</tissue>
    </source>
</reference>
<protein>
    <submittedName>
        <fullName evidence="8">Oxygen-dependent choline dehydrogenase</fullName>
    </submittedName>
</protein>
<name>A0A2V3J0J7_9FLOR</name>
<dbReference type="Pfam" id="PF05199">
    <property type="entry name" value="GMC_oxred_C"/>
    <property type="match status" value="1"/>
</dbReference>
<dbReference type="GO" id="GO:0050660">
    <property type="term" value="F:flavin adenine dinucleotide binding"/>
    <property type="evidence" value="ECO:0007669"/>
    <property type="project" value="InterPro"/>
</dbReference>
<dbReference type="OrthoDB" id="269227at2759"/>
<dbReference type="InterPro" id="IPR000172">
    <property type="entry name" value="GMC_OxRdtase_N"/>
</dbReference>
<keyword evidence="9" id="KW-1185">Reference proteome</keyword>
<dbReference type="Pfam" id="PF00732">
    <property type="entry name" value="GMC_oxred_N"/>
    <property type="match status" value="1"/>
</dbReference>
<keyword evidence="3" id="KW-0285">Flavoprotein</keyword>
<dbReference type="SUPFAM" id="SSF51905">
    <property type="entry name" value="FAD/NAD(P)-binding domain"/>
    <property type="match status" value="1"/>
</dbReference>
<feature type="domain" description="Glucose-methanol-choline oxidoreductase C-terminal" evidence="7">
    <location>
        <begin position="408"/>
        <end position="528"/>
    </location>
</feature>
<feature type="chain" id="PRO_5015906181" evidence="5">
    <location>
        <begin position="24"/>
        <end position="548"/>
    </location>
</feature>
<evidence type="ECO:0000256" key="2">
    <source>
        <dbReference type="ARBA" id="ARBA00010790"/>
    </source>
</evidence>
<feature type="domain" description="Glucose-methanol-choline oxidoreductase N-terminal" evidence="6">
    <location>
        <begin position="35"/>
        <end position="316"/>
    </location>
</feature>
<dbReference type="PANTHER" id="PTHR11552">
    <property type="entry name" value="GLUCOSE-METHANOL-CHOLINE GMC OXIDOREDUCTASE"/>
    <property type="match status" value="1"/>
</dbReference>
<dbReference type="Proteomes" id="UP000247409">
    <property type="component" value="Unassembled WGS sequence"/>
</dbReference>